<dbReference type="EMBL" id="CP119317">
    <property type="protein sequence ID" value="WEK53338.1"/>
    <property type="molecule type" value="Genomic_DNA"/>
</dbReference>
<accession>A0AA95ETU8</accession>
<gene>
    <name evidence="1" type="ORF">P0Y55_12160</name>
</gene>
<sequence>MALKISKNVGLTDIVSDANPITTTHPTTGSAQTVQLWLFNDDATKTYQSINIDPTDVVSTDESGWVQLAPDNSGTAGTYGAGSAPLTMANITDYNVAKPFWCKVTTPAVSDSANKTDIKLTVNGREYAV</sequence>
<evidence type="ECO:0000313" key="2">
    <source>
        <dbReference type="Proteomes" id="UP001178662"/>
    </source>
</evidence>
<dbReference type="Proteomes" id="UP001178662">
    <property type="component" value="Chromosome"/>
</dbReference>
<dbReference type="AlphaFoldDB" id="A0AA95ETU8"/>
<organism evidence="1 2">
    <name type="scientific">Candidatus Cohnella colombiensis</name>
    <dbReference type="NCBI Taxonomy" id="3121368"/>
    <lineage>
        <taxon>Bacteria</taxon>
        <taxon>Bacillati</taxon>
        <taxon>Bacillota</taxon>
        <taxon>Bacilli</taxon>
        <taxon>Bacillales</taxon>
        <taxon>Paenibacillaceae</taxon>
        <taxon>Cohnella</taxon>
    </lineage>
</organism>
<keyword evidence="2" id="KW-1185">Reference proteome</keyword>
<name>A0AA95ETU8_9BACL</name>
<evidence type="ECO:0000313" key="1">
    <source>
        <dbReference type="EMBL" id="WEK53338.1"/>
    </source>
</evidence>
<protein>
    <submittedName>
        <fullName evidence="1">Uncharacterized protein</fullName>
    </submittedName>
</protein>
<reference evidence="1" key="1">
    <citation type="submission" date="2023-03" db="EMBL/GenBank/DDBJ databases">
        <title>Andean soil-derived lignocellulolytic bacterial consortium as a source of novel taxa and putative plastic-active enzymes.</title>
        <authorList>
            <person name="Diaz-Garcia L."/>
            <person name="Chuvochina M."/>
            <person name="Feuerriegel G."/>
            <person name="Bunk B."/>
            <person name="Sproer C."/>
            <person name="Streit W.R."/>
            <person name="Rodriguez L.M."/>
            <person name="Overmann J."/>
            <person name="Jimenez D.J."/>
        </authorList>
    </citation>
    <scope>NUCLEOTIDE SEQUENCE</scope>
    <source>
        <strain evidence="1">MAG 2441</strain>
    </source>
</reference>
<proteinExistence type="predicted"/>